<dbReference type="GO" id="GO:0046872">
    <property type="term" value="F:metal ion binding"/>
    <property type="evidence" value="ECO:0007669"/>
    <property type="project" value="UniProtKB-KW"/>
</dbReference>
<dbReference type="NCBIfam" id="TIGR00564">
    <property type="entry name" value="trpE_most"/>
    <property type="match status" value="1"/>
</dbReference>
<evidence type="ECO:0000256" key="12">
    <source>
        <dbReference type="ARBA" id="ARBA00023239"/>
    </source>
</evidence>
<evidence type="ECO:0000256" key="9">
    <source>
        <dbReference type="ARBA" id="ARBA00022822"/>
    </source>
</evidence>
<evidence type="ECO:0000256" key="6">
    <source>
        <dbReference type="ARBA" id="ARBA00020653"/>
    </source>
</evidence>
<evidence type="ECO:0000256" key="14">
    <source>
        <dbReference type="ARBA" id="ARBA00047683"/>
    </source>
</evidence>
<dbReference type="EC" id="4.1.3.27" evidence="5 15"/>
<reference evidence="18" key="1">
    <citation type="submission" date="2009-08" db="EMBL/GenBank/DDBJ databases">
        <authorList>
            <consortium name="US DOE Joint Genome Institute"/>
            <person name="Lucas S."/>
            <person name="Copeland A."/>
            <person name="Lapidus A."/>
            <person name="Glavina del Rio T."/>
            <person name="Dalin E."/>
            <person name="Tice H."/>
            <person name="Bruce D."/>
            <person name="Barry K."/>
            <person name="Pitluck S."/>
            <person name="Lowry S."/>
            <person name="Larimer F."/>
            <person name="Land M."/>
            <person name="Hauser L."/>
            <person name="Kyrpides N."/>
            <person name="Ivanova N."/>
            <person name="McMahon K.D."/>
            <person name="Hugenholtz P."/>
        </authorList>
    </citation>
    <scope>NUCLEOTIDE SEQUENCE</scope>
    <source>
        <strain evidence="18">UW-1</strain>
    </source>
</reference>
<dbReference type="AlphaFoldDB" id="C7RRL1"/>
<evidence type="ECO:0000313" key="18">
    <source>
        <dbReference type="EMBL" id="ACV34500.1"/>
    </source>
</evidence>
<comment type="function">
    <text evidence="13 15">Part of a heterotetrameric complex that catalyzes the two-step biosynthesis of anthranilate, an intermediate in the biosynthesis of L-tryptophan. In the first step, the glutamine-binding beta subunit (TrpG) of anthranilate synthase (AS) provides the glutamine amidotransferase activity which generates ammonia as a substrate that, along with chorismate, is used in the second step, catalyzed by the large alpha subunit of AS (TrpE) to produce anthranilate. In the absence of TrpG, TrpE can synthesize anthranilate directly from chorismate and high concentrations of ammonia.</text>
</comment>
<keyword evidence="12 15" id="KW-0456">Lyase</keyword>
<dbReference type="PANTHER" id="PTHR11236">
    <property type="entry name" value="AMINOBENZOATE/ANTHRANILATE SYNTHASE"/>
    <property type="match status" value="1"/>
</dbReference>
<dbReference type="GO" id="GO:0004049">
    <property type="term" value="F:anthranilate synthase activity"/>
    <property type="evidence" value="ECO:0007669"/>
    <property type="project" value="UniProtKB-EC"/>
</dbReference>
<dbReference type="Pfam" id="PF00425">
    <property type="entry name" value="Chorismate_bind"/>
    <property type="match status" value="1"/>
</dbReference>
<comment type="subunit">
    <text evidence="4 15">Heterotetramer consisting of two non-identical subunits: a beta subunit (TrpG) and a large alpha subunit (TrpE).</text>
</comment>
<protein>
    <recommendedName>
        <fullName evidence="6 15">Anthranilate synthase component 1</fullName>
        <ecNumber evidence="5 15">4.1.3.27</ecNumber>
    </recommendedName>
</protein>
<comment type="pathway">
    <text evidence="2 15">Amino-acid biosynthesis; L-tryptophan biosynthesis; L-tryptophan from chorismate: step 1/5.</text>
</comment>
<comment type="similarity">
    <text evidence="3 15">Belongs to the anthranilate synthase component I family.</text>
</comment>
<proteinExistence type="inferred from homology"/>
<keyword evidence="7 15" id="KW-0028">Amino-acid biosynthesis</keyword>
<dbReference type="KEGG" id="app:CAP2UW1_1171"/>
<evidence type="ECO:0000256" key="11">
    <source>
        <dbReference type="ARBA" id="ARBA00023141"/>
    </source>
</evidence>
<dbReference type="STRING" id="522306.CAP2UW1_1171"/>
<feature type="domain" description="Chorismate-utilising enzyme C-terminal" evidence="16">
    <location>
        <begin position="219"/>
        <end position="471"/>
    </location>
</feature>
<evidence type="ECO:0000259" key="17">
    <source>
        <dbReference type="Pfam" id="PF04715"/>
    </source>
</evidence>
<dbReference type="InterPro" id="IPR015890">
    <property type="entry name" value="Chorismate_C"/>
</dbReference>
<feature type="domain" description="Anthranilate synthase component I N-terminal" evidence="17">
    <location>
        <begin position="26"/>
        <end position="169"/>
    </location>
</feature>
<evidence type="ECO:0000256" key="13">
    <source>
        <dbReference type="ARBA" id="ARBA00025634"/>
    </source>
</evidence>
<dbReference type="Gene3D" id="3.60.120.10">
    <property type="entry name" value="Anthranilate synthase"/>
    <property type="match status" value="1"/>
</dbReference>
<dbReference type="InterPro" id="IPR019999">
    <property type="entry name" value="Anth_synth_I-like"/>
</dbReference>
<dbReference type="SUPFAM" id="SSF56322">
    <property type="entry name" value="ADC synthase"/>
    <property type="match status" value="1"/>
</dbReference>
<keyword evidence="8 15" id="KW-0479">Metal-binding</keyword>
<dbReference type="PANTHER" id="PTHR11236:SF48">
    <property type="entry name" value="ISOCHORISMATE SYNTHASE MENF"/>
    <property type="match status" value="1"/>
</dbReference>
<keyword evidence="10 15" id="KW-0460">Magnesium</keyword>
<dbReference type="UniPathway" id="UPA00035">
    <property type="reaction ID" value="UER00040"/>
</dbReference>
<evidence type="ECO:0000256" key="5">
    <source>
        <dbReference type="ARBA" id="ARBA00012266"/>
    </source>
</evidence>
<dbReference type="GO" id="GO:0000162">
    <property type="term" value="P:L-tryptophan biosynthetic process"/>
    <property type="evidence" value="ECO:0007669"/>
    <property type="project" value="UniProtKB-UniPathway"/>
</dbReference>
<comment type="catalytic activity">
    <reaction evidence="14 15">
        <text>chorismate + L-glutamine = anthranilate + pyruvate + L-glutamate + H(+)</text>
        <dbReference type="Rhea" id="RHEA:21732"/>
        <dbReference type="ChEBI" id="CHEBI:15361"/>
        <dbReference type="ChEBI" id="CHEBI:15378"/>
        <dbReference type="ChEBI" id="CHEBI:16567"/>
        <dbReference type="ChEBI" id="CHEBI:29748"/>
        <dbReference type="ChEBI" id="CHEBI:29985"/>
        <dbReference type="ChEBI" id="CHEBI:58359"/>
        <dbReference type="EC" id="4.1.3.27"/>
    </reaction>
</comment>
<evidence type="ECO:0000256" key="1">
    <source>
        <dbReference type="ARBA" id="ARBA00001946"/>
    </source>
</evidence>
<evidence type="ECO:0000256" key="3">
    <source>
        <dbReference type="ARBA" id="ARBA00009562"/>
    </source>
</evidence>
<evidence type="ECO:0000256" key="4">
    <source>
        <dbReference type="ARBA" id="ARBA00011575"/>
    </source>
</evidence>
<evidence type="ECO:0000256" key="2">
    <source>
        <dbReference type="ARBA" id="ARBA00004873"/>
    </source>
</evidence>
<dbReference type="InterPro" id="IPR006805">
    <property type="entry name" value="Anth_synth_I_N"/>
</dbReference>
<evidence type="ECO:0000256" key="7">
    <source>
        <dbReference type="ARBA" id="ARBA00022605"/>
    </source>
</evidence>
<dbReference type="InterPro" id="IPR005801">
    <property type="entry name" value="ADC_synthase"/>
</dbReference>
<keyword evidence="11 15" id="KW-0057">Aromatic amino acid biosynthesis</keyword>
<keyword evidence="9 15" id="KW-0822">Tryptophan biosynthesis</keyword>
<evidence type="ECO:0000259" key="16">
    <source>
        <dbReference type="Pfam" id="PF00425"/>
    </source>
</evidence>
<dbReference type="OrthoDB" id="9803598at2"/>
<sequence>MTEAYFNRLAAEGYNRIPVTLETFADLDTPLSIYLKLANAPYTYLLESVQGGERFGRYSFIGLASPTRIVVNAHQVLVLNGNRIAEREDDTNPLDFIGKYMKRFRAAPTTGLPRFCGGLVGCFGYDTVRYIETRLTRSQKPDDLGIPDIVLLLSEEIAVVDNLSGKLTLVVYAEPGVPGAYHKAQARLKELLARLREPVRIPAEAPQSSQPATSMFGESQFKRAVVTAKRYITEGDIMQVVLSQRMSKPLAASPMALYRSLRSLNPSPYMFYFDLEDFHVVGASPEILVRLEGDTVTVRPIAGTRRRGVSFEEDQALAAELLADAKERAEHVQLLDLGRNDAGRVARVGTIKLTENMIVERYSHVMHIVSNVEARLRPDLCALDVLKATFPAGTVSGAPKVRAMEIIDELEPVKRGIYAGAVGYLGFNGDMDLAIAIRTAIVKDGQLHVQAGAGIVADSDPSSEWQETENKARAVLRAAELAEHGLDTRC</sequence>
<dbReference type="EMBL" id="CP001715">
    <property type="protein sequence ID" value="ACV34500.1"/>
    <property type="molecule type" value="Genomic_DNA"/>
</dbReference>
<organism evidence="18">
    <name type="scientific">Accumulibacter regalis</name>
    <dbReference type="NCBI Taxonomy" id="522306"/>
    <lineage>
        <taxon>Bacteria</taxon>
        <taxon>Pseudomonadati</taxon>
        <taxon>Pseudomonadota</taxon>
        <taxon>Betaproteobacteria</taxon>
        <taxon>Candidatus Accumulibacter</taxon>
    </lineage>
</organism>
<dbReference type="InterPro" id="IPR005256">
    <property type="entry name" value="Anth_synth_I_PabB"/>
</dbReference>
<evidence type="ECO:0000256" key="8">
    <source>
        <dbReference type="ARBA" id="ARBA00022723"/>
    </source>
</evidence>
<dbReference type="HOGENOM" id="CLU_006493_9_3_4"/>
<name>C7RRL1_ACCRE</name>
<comment type="cofactor">
    <cofactor evidence="1 15">
        <name>Mg(2+)</name>
        <dbReference type="ChEBI" id="CHEBI:18420"/>
    </cofactor>
</comment>
<dbReference type="eggNOG" id="COG0147">
    <property type="taxonomic scope" value="Bacteria"/>
</dbReference>
<reference evidence="18" key="2">
    <citation type="submission" date="2009-09" db="EMBL/GenBank/DDBJ databases">
        <title>Complete sequence of chromosome of Candidatus Accumulibacter phosphatis clade IIA str. UW-1.</title>
        <authorList>
            <consortium name="US DOE Joint Genome Institute"/>
            <person name="Martin H.G."/>
            <person name="Ivanova N."/>
            <person name="Kunin V."/>
            <person name="Warnecke F."/>
            <person name="Barry K."/>
            <person name="He S."/>
            <person name="Salamov A."/>
            <person name="Szeto E."/>
            <person name="Dalin E."/>
            <person name="Pangilinan J.L."/>
            <person name="Lapidus A."/>
            <person name="Lowry S."/>
            <person name="Kyrpides N.C."/>
            <person name="McMahon K.D."/>
            <person name="Hugenholtz P."/>
        </authorList>
    </citation>
    <scope>NUCLEOTIDE SEQUENCE [LARGE SCALE GENOMIC DNA]</scope>
    <source>
        <strain evidence="18">UW-1</strain>
    </source>
</reference>
<dbReference type="PRINTS" id="PR00095">
    <property type="entry name" value="ANTSNTHASEI"/>
</dbReference>
<accession>C7RRL1</accession>
<evidence type="ECO:0000256" key="15">
    <source>
        <dbReference type="RuleBase" id="RU364045"/>
    </source>
</evidence>
<gene>
    <name evidence="15" type="primary">trpE</name>
    <name evidence="18" type="ordered locus">CAP2UW1_1171</name>
</gene>
<evidence type="ECO:0000256" key="10">
    <source>
        <dbReference type="ARBA" id="ARBA00022842"/>
    </source>
</evidence>
<dbReference type="Pfam" id="PF04715">
    <property type="entry name" value="Anth_synt_I_N"/>
    <property type="match status" value="1"/>
</dbReference>